<dbReference type="FunCoup" id="A0A6I9QWY5">
    <property type="interactions" value="1320"/>
</dbReference>
<dbReference type="GO" id="GO:0042752">
    <property type="term" value="P:regulation of circadian rhythm"/>
    <property type="evidence" value="ECO:0007669"/>
    <property type="project" value="InterPro"/>
</dbReference>
<dbReference type="KEGG" id="egu:105041362"/>
<evidence type="ECO:0000256" key="1">
    <source>
        <dbReference type="SAM" id="MobiDB-lite"/>
    </source>
</evidence>
<dbReference type="InterPro" id="IPR044678">
    <property type="entry name" value="COR27/28"/>
</dbReference>
<dbReference type="RefSeq" id="XP_010916608.1">
    <property type="nucleotide sequence ID" value="XM_010918306.3"/>
</dbReference>
<protein>
    <submittedName>
        <fullName evidence="3">Uncharacterized protein LOC105041362 isoform X1</fullName>
    </submittedName>
</protein>
<dbReference type="PANTHER" id="PTHR33676">
    <property type="entry name" value="COLD REGULATED PROTEIN 27"/>
    <property type="match status" value="1"/>
</dbReference>
<evidence type="ECO:0000313" key="3">
    <source>
        <dbReference type="RefSeq" id="XP_010916608.1"/>
    </source>
</evidence>
<dbReference type="GO" id="GO:0009409">
    <property type="term" value="P:response to cold"/>
    <property type="evidence" value="ECO:0007669"/>
    <property type="project" value="InterPro"/>
</dbReference>
<sequence>MDDNSSNRPIKAEVSGIESRSKGFQVVDSRSTGWTDEKHNLYLSSIEASFVNQLYRRKYNSKVLLGLLSRTQKHRNPCVSNANSLTSGQFKVLQRGCWESLKFGRAKRCKDIENESCSLSSNPWIQHFRSPSIGKETHLTSDQVDDRVLATQSIEVATQRHGREAINRKQLLSCPHICLQDSVGSTTEVSDQNFVDDELEQREQSSTTCRKKRPRTAASDQLVNDQVVPSGKSYATPSSGEIRVCPNEGNAACSSKTSEMTSSFLPVEPVPPSFKHQEMKCQLM</sequence>
<accession>A0A6I9QWY5</accession>
<dbReference type="AlphaFoldDB" id="A0A6I9QWY5"/>
<keyword evidence="2" id="KW-1185">Reference proteome</keyword>
<organism evidence="2 3">
    <name type="scientific">Elaeis guineensis var. tenera</name>
    <name type="common">Oil palm</name>
    <dbReference type="NCBI Taxonomy" id="51953"/>
    <lineage>
        <taxon>Eukaryota</taxon>
        <taxon>Viridiplantae</taxon>
        <taxon>Streptophyta</taxon>
        <taxon>Embryophyta</taxon>
        <taxon>Tracheophyta</taxon>
        <taxon>Spermatophyta</taxon>
        <taxon>Magnoliopsida</taxon>
        <taxon>Liliopsida</taxon>
        <taxon>Arecaceae</taxon>
        <taxon>Arecoideae</taxon>
        <taxon>Cocoseae</taxon>
        <taxon>Elaeidinae</taxon>
        <taxon>Elaeis</taxon>
    </lineage>
</organism>
<gene>
    <name evidence="3" type="primary">LOC105041362</name>
</gene>
<feature type="region of interest" description="Disordered" evidence="1">
    <location>
        <begin position="198"/>
        <end position="242"/>
    </location>
</feature>
<reference evidence="3" key="1">
    <citation type="submission" date="2025-08" db="UniProtKB">
        <authorList>
            <consortium name="RefSeq"/>
        </authorList>
    </citation>
    <scope>IDENTIFICATION</scope>
</reference>
<proteinExistence type="predicted"/>
<dbReference type="Proteomes" id="UP000504607">
    <property type="component" value="Chromosome 3"/>
</dbReference>
<dbReference type="GeneID" id="105041362"/>
<evidence type="ECO:0000313" key="2">
    <source>
        <dbReference type="Proteomes" id="UP000504607"/>
    </source>
</evidence>
<name>A0A6I9QWY5_ELAGV</name>
<dbReference type="InParanoid" id="A0A6I9QWY5"/>
<dbReference type="PANTHER" id="PTHR33676:SF3">
    <property type="entry name" value="COLD-REGULATED PROTEIN 27"/>
    <property type="match status" value="1"/>
</dbReference>
<dbReference type="OrthoDB" id="1923282at2759"/>